<proteinExistence type="predicted"/>
<feature type="transmembrane region" description="Helical" evidence="1">
    <location>
        <begin position="40"/>
        <end position="59"/>
    </location>
</feature>
<dbReference type="AlphaFoldDB" id="A0A1B0BX98"/>
<reference evidence="2" key="2">
    <citation type="submission" date="2020-05" db="UniProtKB">
        <authorList>
            <consortium name="EnsemblMetazoa"/>
        </authorList>
    </citation>
    <scope>IDENTIFICATION</scope>
    <source>
        <strain evidence="2">IAEA</strain>
    </source>
</reference>
<dbReference type="VEuPathDB" id="VectorBase:GPPI043293"/>
<keyword evidence="1" id="KW-0812">Transmembrane</keyword>
<name>A0A1B0BX98_9MUSC</name>
<organism evidence="2 3">
    <name type="scientific">Glossina palpalis gambiensis</name>
    <dbReference type="NCBI Taxonomy" id="67801"/>
    <lineage>
        <taxon>Eukaryota</taxon>
        <taxon>Metazoa</taxon>
        <taxon>Ecdysozoa</taxon>
        <taxon>Arthropoda</taxon>
        <taxon>Hexapoda</taxon>
        <taxon>Insecta</taxon>
        <taxon>Pterygota</taxon>
        <taxon>Neoptera</taxon>
        <taxon>Endopterygota</taxon>
        <taxon>Diptera</taxon>
        <taxon>Brachycera</taxon>
        <taxon>Muscomorpha</taxon>
        <taxon>Hippoboscoidea</taxon>
        <taxon>Glossinidae</taxon>
        <taxon>Glossina</taxon>
    </lineage>
</organism>
<evidence type="ECO:0000313" key="3">
    <source>
        <dbReference type="Proteomes" id="UP000092460"/>
    </source>
</evidence>
<dbReference type="Proteomes" id="UP000092460">
    <property type="component" value="Unassembled WGS sequence"/>
</dbReference>
<reference evidence="3" key="1">
    <citation type="submission" date="2015-01" db="EMBL/GenBank/DDBJ databases">
        <authorList>
            <person name="Aksoy S."/>
            <person name="Warren W."/>
            <person name="Wilson R.K."/>
        </authorList>
    </citation>
    <scope>NUCLEOTIDE SEQUENCE [LARGE SCALE GENOMIC DNA]</scope>
    <source>
        <strain evidence="3">IAEA</strain>
    </source>
</reference>
<keyword evidence="3" id="KW-1185">Reference proteome</keyword>
<dbReference type="EnsemblMetazoa" id="GPPI043293-RA">
    <property type="protein sequence ID" value="GPPI043293-PA"/>
    <property type="gene ID" value="GPPI043293"/>
</dbReference>
<dbReference type="EMBL" id="JXJN01022123">
    <property type="status" value="NOT_ANNOTATED_CDS"/>
    <property type="molecule type" value="Genomic_DNA"/>
</dbReference>
<keyword evidence="1" id="KW-1133">Transmembrane helix</keyword>
<keyword evidence="1" id="KW-0472">Membrane</keyword>
<accession>A0A1B0BX98</accession>
<evidence type="ECO:0000256" key="1">
    <source>
        <dbReference type="SAM" id="Phobius"/>
    </source>
</evidence>
<evidence type="ECO:0000313" key="2">
    <source>
        <dbReference type="EnsemblMetazoa" id="GPPI043293-PA"/>
    </source>
</evidence>
<dbReference type="EMBL" id="JXJN01022122">
    <property type="status" value="NOT_ANNOTATED_CDS"/>
    <property type="molecule type" value="Genomic_DNA"/>
</dbReference>
<sequence>STCLLYTSVYSPLQTHFSLVGNIKNAAPLKNDRGNKKCCVQMVIVAIHMSSYLSIFVLISQAMRYTSQNLLKSVQSIAKRLITECRFLFTLLVAKTSSPGWLAF</sequence>
<protein>
    <submittedName>
        <fullName evidence="2">Uncharacterized protein</fullName>
    </submittedName>
</protein>